<name>A0ABQ9Y917_9EUKA</name>
<keyword evidence="3" id="KW-1185">Reference proteome</keyword>
<dbReference type="Proteomes" id="UP001281761">
    <property type="component" value="Unassembled WGS sequence"/>
</dbReference>
<evidence type="ECO:0000313" key="3">
    <source>
        <dbReference type="Proteomes" id="UP001281761"/>
    </source>
</evidence>
<feature type="region of interest" description="Disordered" evidence="1">
    <location>
        <begin position="124"/>
        <end position="144"/>
    </location>
</feature>
<feature type="compositionally biased region" description="Basic and acidic residues" evidence="1">
    <location>
        <begin position="125"/>
        <end position="144"/>
    </location>
</feature>
<proteinExistence type="predicted"/>
<dbReference type="EMBL" id="JARBJD010000024">
    <property type="protein sequence ID" value="KAK2960243.1"/>
    <property type="molecule type" value="Genomic_DNA"/>
</dbReference>
<sequence>MVTRVIHHTTHNSLPLPRDCADWTSQTSSSVCFGFGGCSEGLSPNGVEAIVVVDVDDADEGSTTVKYKNDVSITSFNEGHATNTPSLANSLLSPINRFSAALPPLPTDNTSLPFDEGYNKAANQRVKEKQKEMALHTRTGREMEKKTDCPIANRIFTIHSIEDIVLASTRHDRPRALSLIHSASCSEAMEVRRMDKATNETISRPLNRSSQVCPPIALALLNTPHTHRINLRKEPALLFANRRLLEAMFALSDHHLVLVSSISTTQSLSLNQMRTSEGLPESRTSNFHITSLFVWCADRECSIPDESCDLRHSTLVVCTSPFPTSPTRILLSRRLPFRQLLLRHSDRLSSMAIDSLSPCSSALLPPSLDATSFPFTFFCLSAPSSVALAVLGQTFIQTNLIPPLFNILHPLSLPSAEAVILHICLISRISTSVWRATLDGLTFLGNDDLESKLGHDGCGLNRSWFVAQSIQWNTLLEMSIADLE</sequence>
<accession>A0ABQ9Y917</accession>
<organism evidence="2 3">
    <name type="scientific">Blattamonas nauphoetae</name>
    <dbReference type="NCBI Taxonomy" id="2049346"/>
    <lineage>
        <taxon>Eukaryota</taxon>
        <taxon>Metamonada</taxon>
        <taxon>Preaxostyla</taxon>
        <taxon>Oxymonadida</taxon>
        <taxon>Blattamonas</taxon>
    </lineage>
</organism>
<evidence type="ECO:0000256" key="1">
    <source>
        <dbReference type="SAM" id="MobiDB-lite"/>
    </source>
</evidence>
<evidence type="ECO:0000313" key="2">
    <source>
        <dbReference type="EMBL" id="KAK2960243.1"/>
    </source>
</evidence>
<reference evidence="2 3" key="1">
    <citation type="journal article" date="2022" name="bioRxiv">
        <title>Genomics of Preaxostyla Flagellates Illuminates Evolutionary Transitions and the Path Towards Mitochondrial Loss.</title>
        <authorList>
            <person name="Novak L.V.F."/>
            <person name="Treitli S.C."/>
            <person name="Pyrih J."/>
            <person name="Halakuc P."/>
            <person name="Pipaliya S.V."/>
            <person name="Vacek V."/>
            <person name="Brzon O."/>
            <person name="Soukal P."/>
            <person name="Eme L."/>
            <person name="Dacks J.B."/>
            <person name="Karnkowska A."/>
            <person name="Elias M."/>
            <person name="Hampl V."/>
        </authorList>
    </citation>
    <scope>NUCLEOTIDE SEQUENCE [LARGE SCALE GENOMIC DNA]</scope>
    <source>
        <strain evidence="2">NAU3</strain>
        <tissue evidence="2">Gut</tissue>
    </source>
</reference>
<gene>
    <name evidence="2" type="ORF">BLNAU_4796</name>
</gene>
<comment type="caution">
    <text evidence="2">The sequence shown here is derived from an EMBL/GenBank/DDBJ whole genome shotgun (WGS) entry which is preliminary data.</text>
</comment>
<protein>
    <submittedName>
        <fullName evidence="2">Uncharacterized protein</fullName>
    </submittedName>
</protein>